<dbReference type="Pfam" id="PF12796">
    <property type="entry name" value="Ank_2"/>
    <property type="match status" value="1"/>
</dbReference>
<keyword evidence="9 15" id="KW-0802">TPR repeat</keyword>
<dbReference type="SMART" id="SM00248">
    <property type="entry name" value="ANK"/>
    <property type="match status" value="3"/>
</dbReference>
<dbReference type="InterPro" id="IPR032675">
    <property type="entry name" value="LRR_dom_sf"/>
</dbReference>
<accession>A0ABP1NGQ6</accession>
<dbReference type="Gene3D" id="3.80.10.10">
    <property type="entry name" value="Ribonuclease Inhibitor"/>
    <property type="match status" value="2"/>
</dbReference>
<evidence type="ECO:0000256" key="8">
    <source>
        <dbReference type="ARBA" id="ARBA00022763"/>
    </source>
</evidence>
<protein>
    <recommendedName>
        <fullName evidence="4">Tonsoku-like protein</fullName>
    </recommendedName>
</protein>
<evidence type="ECO:0000256" key="7">
    <source>
        <dbReference type="ARBA" id="ARBA00022737"/>
    </source>
</evidence>
<dbReference type="InterPro" id="IPR019734">
    <property type="entry name" value="TPR_rpt"/>
</dbReference>
<evidence type="ECO:0000256" key="3">
    <source>
        <dbReference type="ARBA" id="ARBA00010999"/>
    </source>
</evidence>
<keyword evidence="13" id="KW-0539">Nucleus</keyword>
<dbReference type="PROSITE" id="PS51450">
    <property type="entry name" value="LRR"/>
    <property type="match status" value="1"/>
</dbReference>
<evidence type="ECO:0000256" key="15">
    <source>
        <dbReference type="PROSITE-ProRule" id="PRU00339"/>
    </source>
</evidence>
<evidence type="ECO:0000256" key="11">
    <source>
        <dbReference type="ARBA" id="ARBA00023043"/>
    </source>
</evidence>
<dbReference type="Pfam" id="PF13176">
    <property type="entry name" value="TPR_7"/>
    <property type="match status" value="1"/>
</dbReference>
<sequence>MDIDRLIKRKKRVKRDGNLQQLAEIAKEVGDTYYEMNKYEEALREYTEQLEVCSILEDKLNIAVAHRMIGEMHVNLCSYEEALKHQNLYLEGAKEIANALEEQRAYATLGRTYFCWAESLPEASERRTEVLTSARKAYMKSIRLCNELEGTDIDFKELITMRARLLLNLGLVLEAQRTHKEAIHLMEKAADLFEMHNLREDFYRAEIALGGICDRNCDYDSALKHFETAAEIDNSSLKAEARFFQAELLLKIERWRESRKILVSLYITNNLSPNLKHQVERCLRIVATLHATEDALSTEENTDGKLKLYETLGDAAVAAHCFEKAISYYRKMLECAEEIKSDRIGAALLSLAQTLKDVGRYNEALDFARKELELCADPREICRSALFLADLLIATKASNEKIEESYDIALKNAKACRDVFLEASVLKERLNYLENSGRTEEVNALQEKLNALKELPNDTDLVSDSDSEENNIGADICLEDLSDVEAELQIKENVKNRKRTRKKVMTVKRNEKGETQLHVACISGNIEAAEKLLESGHTTNVRDHFGWTPLHEAANHGHIEIAKLLLKHGADINDPGSLMCQGVTPLHDAASCGNFAMIRLLIEHGANVHLKTYEGDTALDCLEQWRDRVDSLSSEDEADYDEIHKLLCAMIPASQRKSSKQSQKSPCSSKTHDTEGNFTAKRISAGEDYKRTIASLKHRSDPIGTSLSHSKRNAKPLLNSEEVLLDDWLEDDINESFHNRCPDEHSTSMTKRKSSNDDVDTDKHLKRQKTSCQNPEVEDMEPVMAIEQDSNDSCNSEIIQVSKERKIQRRKQQMSLLSIGFSKNTISRTPSPATPSPVEIESGEIDTTKSVILNISVDGQVFKTQVEFSNTMKPLVQDIVSDIETKFYNNCGCKAKLELRTMNGIVINCNNVFTILNEGDIVKNFICEIIELDTPPIVERYGTICKNYNIDVRACILHCLKSCENTFILRLKEVDVQRLELISLLKTVEYQKNIQILDLSARALYEMGDVLNDCILRLPTLQELYLSGCDIDSKCLSNIGKLPPQLKVLDLSYNPLGSMSQEILCKLLAPLTQLRILNLRYCQLRSFPSVLNKNNLINLDISYNKFNDDGLCTAVQRQLLNLNLSNTTSSSGFNLIKNIINKPNFSFVNVECLELAFCELTDIDVENILSHTSNLSKFMLRGNRNVGIRSLNMLLNYKPTLRYIDVSGCEDISEFPNSEVFIEKPEICTLIASMDQKICECWIQLWRGEGIVKKLPHNLTVFRPVIEFGS</sequence>
<evidence type="ECO:0000256" key="14">
    <source>
        <dbReference type="PROSITE-ProRule" id="PRU00023"/>
    </source>
</evidence>
<dbReference type="PROSITE" id="PS50297">
    <property type="entry name" value="ANK_REP_REGION"/>
    <property type="match status" value="3"/>
</dbReference>
<proteinExistence type="inferred from homology"/>
<dbReference type="SUPFAM" id="SSF48452">
    <property type="entry name" value="TPR-like"/>
    <property type="match status" value="1"/>
</dbReference>
<dbReference type="InterPro" id="IPR052311">
    <property type="entry name" value="MMS22L-TONSL_complex_comp"/>
</dbReference>
<dbReference type="Gene3D" id="1.25.40.20">
    <property type="entry name" value="Ankyrin repeat-containing domain"/>
    <property type="match status" value="1"/>
</dbReference>
<organism evidence="17 18">
    <name type="scientific">Xylocopa violacea</name>
    <name type="common">Violet carpenter bee</name>
    <name type="synonym">Apis violacea</name>
    <dbReference type="NCBI Taxonomy" id="135666"/>
    <lineage>
        <taxon>Eukaryota</taxon>
        <taxon>Metazoa</taxon>
        <taxon>Ecdysozoa</taxon>
        <taxon>Arthropoda</taxon>
        <taxon>Hexapoda</taxon>
        <taxon>Insecta</taxon>
        <taxon>Pterygota</taxon>
        <taxon>Neoptera</taxon>
        <taxon>Endopterygota</taxon>
        <taxon>Hymenoptera</taxon>
        <taxon>Apocrita</taxon>
        <taxon>Aculeata</taxon>
        <taxon>Apoidea</taxon>
        <taxon>Anthophila</taxon>
        <taxon>Apidae</taxon>
        <taxon>Xylocopa</taxon>
        <taxon>Xylocopa</taxon>
    </lineage>
</organism>
<evidence type="ECO:0000256" key="9">
    <source>
        <dbReference type="ARBA" id="ARBA00022803"/>
    </source>
</evidence>
<dbReference type="PRINTS" id="PR01415">
    <property type="entry name" value="ANKYRIN"/>
</dbReference>
<comment type="subcellular location">
    <subcellularLocation>
        <location evidence="2">Chromosome</location>
    </subcellularLocation>
    <subcellularLocation>
        <location evidence="1">Nucleus</location>
    </subcellularLocation>
</comment>
<dbReference type="Proteomes" id="UP001642520">
    <property type="component" value="Unassembled WGS sequence"/>
</dbReference>
<dbReference type="PROSITE" id="PS50088">
    <property type="entry name" value="ANK_REPEAT"/>
    <property type="match status" value="3"/>
</dbReference>
<reference evidence="17 18" key="1">
    <citation type="submission" date="2024-08" db="EMBL/GenBank/DDBJ databases">
        <authorList>
            <person name="Will J Nash"/>
            <person name="Angela Man"/>
            <person name="Seanna McTaggart"/>
            <person name="Kendall Baker"/>
            <person name="Tom Barker"/>
            <person name="Leah Catchpole"/>
            <person name="Alex Durrant"/>
            <person name="Karim Gharbi"/>
            <person name="Naomi Irish"/>
            <person name="Gemy Kaithakottil"/>
            <person name="Debby Ku"/>
            <person name="Aaliyah Providence"/>
            <person name="Felix Shaw"/>
            <person name="David Swarbreck"/>
            <person name="Chris Watkins"/>
            <person name="Ann M. McCartney"/>
            <person name="Giulio Formenti"/>
            <person name="Alice Mouton"/>
            <person name="Noel Vella"/>
            <person name="Bjorn M von Reumont"/>
            <person name="Adriana Vella"/>
            <person name="Wilfried Haerty"/>
        </authorList>
    </citation>
    <scope>NUCLEOTIDE SEQUENCE [LARGE SCALE GENOMIC DNA]</scope>
</reference>
<comment type="caution">
    <text evidence="17">The sequence shown here is derived from an EMBL/GenBank/DDBJ whole genome shotgun (WGS) entry which is preliminary data.</text>
</comment>
<keyword evidence="6" id="KW-0433">Leucine-rich repeat</keyword>
<dbReference type="PANTHER" id="PTHR46358:SF1">
    <property type="entry name" value="TONSOKU-LIKE PROTEIN"/>
    <property type="match status" value="1"/>
</dbReference>
<evidence type="ECO:0000256" key="5">
    <source>
        <dbReference type="ARBA" id="ARBA00022454"/>
    </source>
</evidence>
<name>A0ABP1NGQ6_XYLVO</name>
<evidence type="ECO:0000256" key="6">
    <source>
        <dbReference type="ARBA" id="ARBA00022614"/>
    </source>
</evidence>
<dbReference type="SUPFAM" id="SSF52047">
    <property type="entry name" value="RNI-like"/>
    <property type="match status" value="1"/>
</dbReference>
<gene>
    <name evidence="17" type="ORF">XYLVIOL_LOCUS4011</name>
</gene>
<feature type="repeat" description="TPR" evidence="15">
    <location>
        <begin position="23"/>
        <end position="56"/>
    </location>
</feature>
<feature type="repeat" description="ANK" evidence="14">
    <location>
        <begin position="512"/>
        <end position="544"/>
    </location>
</feature>
<feature type="repeat" description="ANK" evidence="14">
    <location>
        <begin position="581"/>
        <end position="613"/>
    </location>
</feature>
<comment type="similarity">
    <text evidence="3">Belongs to the Tonsoku family.</text>
</comment>
<evidence type="ECO:0000256" key="4">
    <source>
        <dbReference type="ARBA" id="ARBA00017829"/>
    </source>
</evidence>
<evidence type="ECO:0000313" key="17">
    <source>
        <dbReference type="EMBL" id="CAL7939632.1"/>
    </source>
</evidence>
<dbReference type="SUPFAM" id="SSF48403">
    <property type="entry name" value="Ankyrin repeat"/>
    <property type="match status" value="1"/>
</dbReference>
<dbReference type="SMART" id="SM00028">
    <property type="entry name" value="TPR"/>
    <property type="match status" value="5"/>
</dbReference>
<evidence type="ECO:0000256" key="16">
    <source>
        <dbReference type="SAM" id="MobiDB-lite"/>
    </source>
</evidence>
<keyword evidence="10" id="KW-0156">Chromatin regulator</keyword>
<evidence type="ECO:0000313" key="18">
    <source>
        <dbReference type="Proteomes" id="UP001642520"/>
    </source>
</evidence>
<keyword evidence="8" id="KW-0227">DNA damage</keyword>
<dbReference type="Gene3D" id="1.25.40.10">
    <property type="entry name" value="Tetratricopeptide repeat domain"/>
    <property type="match status" value="2"/>
</dbReference>
<feature type="region of interest" description="Disordered" evidence="16">
    <location>
        <begin position="739"/>
        <end position="776"/>
    </location>
</feature>
<dbReference type="InterPro" id="IPR011990">
    <property type="entry name" value="TPR-like_helical_dom_sf"/>
</dbReference>
<feature type="compositionally biased region" description="Low complexity" evidence="16">
    <location>
        <begin position="654"/>
        <end position="669"/>
    </location>
</feature>
<evidence type="ECO:0000256" key="1">
    <source>
        <dbReference type="ARBA" id="ARBA00004123"/>
    </source>
</evidence>
<feature type="repeat" description="ANK" evidence="14">
    <location>
        <begin position="545"/>
        <end position="577"/>
    </location>
</feature>
<dbReference type="InterPro" id="IPR002110">
    <property type="entry name" value="Ankyrin_rpt"/>
</dbReference>
<dbReference type="PANTHER" id="PTHR46358">
    <property type="entry name" value="TONSOKU-LIKE PROTEIN"/>
    <property type="match status" value="1"/>
</dbReference>
<keyword evidence="7" id="KW-0677">Repeat</keyword>
<dbReference type="EMBL" id="CAXAJV020001290">
    <property type="protein sequence ID" value="CAL7939632.1"/>
    <property type="molecule type" value="Genomic_DNA"/>
</dbReference>
<evidence type="ECO:0000256" key="13">
    <source>
        <dbReference type="ARBA" id="ARBA00023242"/>
    </source>
</evidence>
<dbReference type="InterPro" id="IPR036770">
    <property type="entry name" value="Ankyrin_rpt-contain_sf"/>
</dbReference>
<dbReference type="PROSITE" id="PS50005">
    <property type="entry name" value="TPR"/>
    <property type="match status" value="1"/>
</dbReference>
<feature type="region of interest" description="Disordered" evidence="16">
    <location>
        <begin position="654"/>
        <end position="683"/>
    </location>
</feature>
<keyword evidence="18" id="KW-1185">Reference proteome</keyword>
<keyword evidence="11 14" id="KW-0040">ANK repeat</keyword>
<evidence type="ECO:0000256" key="12">
    <source>
        <dbReference type="ARBA" id="ARBA00023204"/>
    </source>
</evidence>
<keyword evidence="12" id="KW-0234">DNA repair</keyword>
<keyword evidence="5" id="KW-0158">Chromosome</keyword>
<evidence type="ECO:0000256" key="10">
    <source>
        <dbReference type="ARBA" id="ARBA00022853"/>
    </source>
</evidence>
<dbReference type="InterPro" id="IPR001611">
    <property type="entry name" value="Leu-rich_rpt"/>
</dbReference>
<evidence type="ECO:0000256" key="2">
    <source>
        <dbReference type="ARBA" id="ARBA00004286"/>
    </source>
</evidence>